<protein>
    <submittedName>
        <fullName evidence="2">Growth hormone-regulated TBC protein 1-like</fullName>
    </submittedName>
</protein>
<dbReference type="STRING" id="121845.A0A1S4EHP1"/>
<gene>
    <name evidence="2" type="primary">LOC108253030</name>
</gene>
<accession>A0A1S4EHP1</accession>
<proteinExistence type="predicted"/>
<dbReference type="AlphaFoldDB" id="A0A1S4EHP1"/>
<sequence length="107" mass="12546">MGVMKLNFKILKKFLQAHLDKKECCPRSDVDEYGFKRGANFDYVAYETFMSEYIGVLAKRSKKWAAILPLFTNKPNPSWNKSKKAKRYLRKGIPITYRPQVCRMACE</sequence>
<dbReference type="RefSeq" id="XP_017301715.2">
    <property type="nucleotide sequence ID" value="XM_017446226.2"/>
</dbReference>
<keyword evidence="1" id="KW-1185">Reference proteome</keyword>
<dbReference type="PaxDb" id="121845-A0A1S4EHP1"/>
<dbReference type="GeneID" id="108253030"/>
<reference evidence="2" key="1">
    <citation type="submission" date="2025-08" db="UniProtKB">
        <authorList>
            <consortium name="RefSeq"/>
        </authorList>
    </citation>
    <scope>IDENTIFICATION</scope>
</reference>
<organism evidence="1 2">
    <name type="scientific">Diaphorina citri</name>
    <name type="common">Asian citrus psyllid</name>
    <dbReference type="NCBI Taxonomy" id="121845"/>
    <lineage>
        <taxon>Eukaryota</taxon>
        <taxon>Metazoa</taxon>
        <taxon>Ecdysozoa</taxon>
        <taxon>Arthropoda</taxon>
        <taxon>Hexapoda</taxon>
        <taxon>Insecta</taxon>
        <taxon>Pterygota</taxon>
        <taxon>Neoptera</taxon>
        <taxon>Paraneoptera</taxon>
        <taxon>Hemiptera</taxon>
        <taxon>Sternorrhyncha</taxon>
        <taxon>Psylloidea</taxon>
        <taxon>Psyllidae</taxon>
        <taxon>Diaphorininae</taxon>
        <taxon>Diaphorina</taxon>
    </lineage>
</organism>
<dbReference type="KEGG" id="dci:108253030"/>
<feature type="non-terminal residue" evidence="2">
    <location>
        <position position="107"/>
    </location>
</feature>
<evidence type="ECO:0000313" key="2">
    <source>
        <dbReference type="RefSeq" id="XP_017301715.2"/>
    </source>
</evidence>
<name>A0A1S4EHP1_DIACI</name>
<dbReference type="Proteomes" id="UP000079169">
    <property type="component" value="Unplaced"/>
</dbReference>
<evidence type="ECO:0000313" key="1">
    <source>
        <dbReference type="Proteomes" id="UP000079169"/>
    </source>
</evidence>